<protein>
    <recommendedName>
        <fullName evidence="7">UDP-3-O-acylglucosamine N-acyltransferase</fullName>
        <ecNumber evidence="7">2.3.1.191</ecNumber>
    </recommendedName>
</protein>
<organism evidence="10 11">
    <name type="scientific">Prosthecochloris marina</name>
    <dbReference type="NCBI Taxonomy" id="2017681"/>
    <lineage>
        <taxon>Bacteria</taxon>
        <taxon>Pseudomonadati</taxon>
        <taxon>Chlorobiota</taxon>
        <taxon>Chlorobiia</taxon>
        <taxon>Chlorobiales</taxon>
        <taxon>Chlorobiaceae</taxon>
        <taxon>Prosthecochloris</taxon>
    </lineage>
</organism>
<keyword evidence="11" id="KW-1185">Reference proteome</keyword>
<keyword evidence="5 7" id="KW-0443">Lipid metabolism</keyword>
<dbReference type="SUPFAM" id="SSF51161">
    <property type="entry name" value="Trimeric LpxA-like enzymes"/>
    <property type="match status" value="1"/>
</dbReference>
<dbReference type="GO" id="GO:0016410">
    <property type="term" value="F:N-acyltransferase activity"/>
    <property type="evidence" value="ECO:0007669"/>
    <property type="project" value="InterPro"/>
</dbReference>
<dbReference type="OrthoDB" id="9784739at2"/>
<gene>
    <name evidence="7 10" type="primary">lpxD</name>
    <name evidence="10" type="ORF">CR164_06635</name>
</gene>
<dbReference type="GO" id="GO:0016020">
    <property type="term" value="C:membrane"/>
    <property type="evidence" value="ECO:0007669"/>
    <property type="project" value="GOC"/>
</dbReference>
<evidence type="ECO:0000256" key="3">
    <source>
        <dbReference type="ARBA" id="ARBA00022679"/>
    </source>
</evidence>
<dbReference type="PROSITE" id="PS00101">
    <property type="entry name" value="HEXAPEP_TRANSFERASES"/>
    <property type="match status" value="1"/>
</dbReference>
<feature type="coiled-coil region" evidence="8">
    <location>
        <begin position="323"/>
        <end position="350"/>
    </location>
</feature>
<dbReference type="Gene3D" id="2.160.10.10">
    <property type="entry name" value="Hexapeptide repeat proteins"/>
    <property type="match status" value="1"/>
</dbReference>
<accession>A0A317T7E7</accession>
<evidence type="ECO:0000256" key="5">
    <source>
        <dbReference type="ARBA" id="ARBA00023098"/>
    </source>
</evidence>
<comment type="caution">
    <text evidence="10">The sequence shown here is derived from an EMBL/GenBank/DDBJ whole genome shotgun (WGS) entry which is preliminary data.</text>
</comment>
<dbReference type="InterPro" id="IPR020573">
    <property type="entry name" value="UDP_GlcNAc_AcTrfase_non-rep"/>
</dbReference>
<dbReference type="InterPro" id="IPR018357">
    <property type="entry name" value="Hexapep_transf_CS"/>
</dbReference>
<comment type="function">
    <text evidence="7">Catalyzes the N-acylation of UDP-3-O-acylglucosamine using 3-hydroxyacyl-ACP as the acyl donor. Is involved in the biosynthesis of lipid A, a phosphorylated glycolipid that anchors the lipopolysaccharide to the outer membrane of the cell.</text>
</comment>
<keyword evidence="6 7" id="KW-0012">Acyltransferase</keyword>
<dbReference type="AlphaFoldDB" id="A0A317T7E7"/>
<evidence type="ECO:0000256" key="2">
    <source>
        <dbReference type="ARBA" id="ARBA00022556"/>
    </source>
</evidence>
<comment type="pathway">
    <text evidence="7">Bacterial outer membrane biogenesis; LPS lipid A biosynthesis.</text>
</comment>
<dbReference type="NCBIfam" id="TIGR01853">
    <property type="entry name" value="lipid_A_lpxD"/>
    <property type="match status" value="1"/>
</dbReference>
<evidence type="ECO:0000313" key="10">
    <source>
        <dbReference type="EMBL" id="PWW82210.1"/>
    </source>
</evidence>
<comment type="catalytic activity">
    <reaction evidence="7">
        <text>a UDP-3-O-[(3R)-3-hydroxyacyl]-alpha-D-glucosamine + a (3R)-hydroxyacyl-[ACP] = a UDP-2-N,3-O-bis[(3R)-3-hydroxyacyl]-alpha-D-glucosamine + holo-[ACP] + H(+)</text>
        <dbReference type="Rhea" id="RHEA:53836"/>
        <dbReference type="Rhea" id="RHEA-COMP:9685"/>
        <dbReference type="Rhea" id="RHEA-COMP:9945"/>
        <dbReference type="ChEBI" id="CHEBI:15378"/>
        <dbReference type="ChEBI" id="CHEBI:64479"/>
        <dbReference type="ChEBI" id="CHEBI:78827"/>
        <dbReference type="ChEBI" id="CHEBI:137740"/>
        <dbReference type="ChEBI" id="CHEBI:137748"/>
        <dbReference type="EC" id="2.3.1.191"/>
    </reaction>
</comment>
<dbReference type="Pfam" id="PF00132">
    <property type="entry name" value="Hexapep"/>
    <property type="match status" value="2"/>
</dbReference>
<keyword evidence="3 7" id="KW-0808">Transferase</keyword>
<evidence type="ECO:0000259" key="9">
    <source>
        <dbReference type="Pfam" id="PF04613"/>
    </source>
</evidence>
<dbReference type="PANTHER" id="PTHR43378">
    <property type="entry name" value="UDP-3-O-ACYLGLUCOSAMINE N-ACYLTRANSFERASE"/>
    <property type="match status" value="1"/>
</dbReference>
<sequence>MKIYEIQALLERYFDKVELVGSSNVTIDGPAKIECAAKGNVSFVANEKYTRFIESTEASLLIVGEQTPTKQYSDSLSFLKVKDPYTAFVFVLQMFSSPRVIASDGVSPSAVIGENVMLGKNVSIGDHVVIGDHCVIGDNTVIGPNTVLMERVVTGRDCMFYPGVICYDGTILGDRVTIHSGTVLGADGFGFAPQPDGGYIKIPQMGIVEIHDDVEIGANNTIDRATMGSTVIEKGVKIDNLVQIAHNCRIGENTVIASQAGISGSVSIGKHCMIGGQAGFAGHLSLPDKTHVAAKAGVSKSLQKSAQTLRGIPAQPIRDQLRQEALLRSLDKMKRKLDALEEEVRQMQKGKGQQAEGKNT</sequence>
<dbReference type="GO" id="GO:0103118">
    <property type="term" value="F:UDP-3-O-[(3R)-3-hydroxyacyl]-glucosamine N-acyltransferase activity"/>
    <property type="evidence" value="ECO:0007669"/>
    <property type="project" value="UniProtKB-EC"/>
</dbReference>
<evidence type="ECO:0000256" key="6">
    <source>
        <dbReference type="ARBA" id="ARBA00023315"/>
    </source>
</evidence>
<dbReference type="Pfam" id="PF04613">
    <property type="entry name" value="LpxD"/>
    <property type="match status" value="1"/>
</dbReference>
<evidence type="ECO:0000313" key="11">
    <source>
        <dbReference type="Proteomes" id="UP000246278"/>
    </source>
</evidence>
<keyword evidence="4 7" id="KW-0677">Repeat</keyword>
<comment type="similarity">
    <text evidence="7">Belongs to the transferase hexapeptide repeat family. LpxD subfamily.</text>
</comment>
<feature type="domain" description="UDP-3-O-[3-hydroxymyristoyl] glucosamine N-acyltransferase non-repeat region" evidence="9">
    <location>
        <begin position="24"/>
        <end position="93"/>
    </location>
</feature>
<feature type="active site" description="Proton acceptor" evidence="7">
    <location>
        <position position="246"/>
    </location>
</feature>
<dbReference type="Pfam" id="PF14602">
    <property type="entry name" value="Hexapep_2"/>
    <property type="match status" value="2"/>
</dbReference>
<dbReference type="CDD" id="cd03352">
    <property type="entry name" value="LbH_LpxD"/>
    <property type="match status" value="1"/>
</dbReference>
<dbReference type="RefSeq" id="WP_110023154.1">
    <property type="nucleotide sequence ID" value="NZ_PDNZ01000004.1"/>
</dbReference>
<dbReference type="EC" id="2.3.1.191" evidence="7"/>
<proteinExistence type="inferred from homology"/>
<comment type="subunit">
    <text evidence="7">Homotrimer.</text>
</comment>
<dbReference type="InterPro" id="IPR001451">
    <property type="entry name" value="Hexapep"/>
</dbReference>
<name>A0A317T7E7_9CHLB</name>
<dbReference type="HAMAP" id="MF_00523">
    <property type="entry name" value="LpxD"/>
    <property type="match status" value="1"/>
</dbReference>
<evidence type="ECO:0000256" key="8">
    <source>
        <dbReference type="SAM" id="Coils"/>
    </source>
</evidence>
<dbReference type="NCBIfam" id="NF002060">
    <property type="entry name" value="PRK00892.1"/>
    <property type="match status" value="1"/>
</dbReference>
<dbReference type="EMBL" id="PDNZ01000004">
    <property type="protein sequence ID" value="PWW82210.1"/>
    <property type="molecule type" value="Genomic_DNA"/>
</dbReference>
<reference evidence="11" key="1">
    <citation type="submission" date="2017-10" db="EMBL/GenBank/DDBJ databases">
        <authorList>
            <person name="Gaisin V.A."/>
            <person name="Rysina M.S."/>
            <person name="Grouzdev D.S."/>
        </authorList>
    </citation>
    <scope>NUCLEOTIDE SEQUENCE [LARGE SCALE GENOMIC DNA]</scope>
    <source>
        <strain evidence="11">V1</strain>
    </source>
</reference>
<dbReference type="InterPro" id="IPR007691">
    <property type="entry name" value="LpxD"/>
</dbReference>
<dbReference type="Proteomes" id="UP000246278">
    <property type="component" value="Unassembled WGS sequence"/>
</dbReference>
<keyword evidence="8" id="KW-0175">Coiled coil</keyword>
<dbReference type="GO" id="GO:0009245">
    <property type="term" value="P:lipid A biosynthetic process"/>
    <property type="evidence" value="ECO:0007669"/>
    <property type="project" value="UniProtKB-UniRule"/>
</dbReference>
<dbReference type="InterPro" id="IPR011004">
    <property type="entry name" value="Trimer_LpxA-like_sf"/>
</dbReference>
<dbReference type="UniPathway" id="UPA00973"/>
<keyword evidence="1 7" id="KW-0444">Lipid biosynthesis</keyword>
<evidence type="ECO:0000256" key="7">
    <source>
        <dbReference type="HAMAP-Rule" id="MF_00523"/>
    </source>
</evidence>
<evidence type="ECO:0000256" key="1">
    <source>
        <dbReference type="ARBA" id="ARBA00022516"/>
    </source>
</evidence>
<evidence type="ECO:0000256" key="4">
    <source>
        <dbReference type="ARBA" id="ARBA00022737"/>
    </source>
</evidence>
<keyword evidence="2 7" id="KW-0441">Lipid A biosynthesis</keyword>
<dbReference type="PANTHER" id="PTHR43378:SF2">
    <property type="entry name" value="UDP-3-O-ACYLGLUCOSAMINE N-ACYLTRANSFERASE 1, MITOCHONDRIAL-RELATED"/>
    <property type="match status" value="1"/>
</dbReference>
<dbReference type="Gene3D" id="3.40.1390.10">
    <property type="entry name" value="MurE/MurF, N-terminal domain"/>
    <property type="match status" value="1"/>
</dbReference>